<dbReference type="PRINTS" id="PR01438">
    <property type="entry name" value="UNVRSLSTRESS"/>
</dbReference>
<sequence>MKNILIPTDFSPSANNALRVAALIARQAKAEIHLLHSVRTNIDWAHLPIEKRASYPETLANIEKAESQLEKESWKPLLKGLKIHTHLVAGNIYEQIVHFANKKVKADLVVMGAHGPDEPKELFIGSNAQKTMRMAQCPVLTIKKNFKGKTFKKILFASDFAENVNASFEKILDVAKAVKAKIEMVFINTPTDFKNDDTINQIMDKFIAKYPGVKFSKAVYNHQLPDRGILNYSLASKPDMISLVTHGNRHIPHYLLGVTETLVYHSNFPVLSMNIK</sequence>
<evidence type="ECO:0000256" key="1">
    <source>
        <dbReference type="ARBA" id="ARBA00008791"/>
    </source>
</evidence>
<evidence type="ECO:0000259" key="2">
    <source>
        <dbReference type="Pfam" id="PF00582"/>
    </source>
</evidence>
<name>A0ABZ0IH93_9BACT</name>
<comment type="similarity">
    <text evidence="1">Belongs to the universal stress protein A family.</text>
</comment>
<reference evidence="3 4" key="1">
    <citation type="journal article" date="2023" name="Microbiol. Resour. Announc.">
        <title>Complete Genome Sequence of Imperialibacter roseus strain P4T.</title>
        <authorList>
            <person name="Tizabi D.R."/>
            <person name="Bachvaroff T."/>
            <person name="Hill R.T."/>
        </authorList>
    </citation>
    <scope>NUCLEOTIDE SEQUENCE [LARGE SCALE GENOMIC DNA]</scope>
    <source>
        <strain evidence="3 4">P4T</strain>
    </source>
</reference>
<evidence type="ECO:0000313" key="3">
    <source>
        <dbReference type="EMBL" id="WOK04397.1"/>
    </source>
</evidence>
<dbReference type="InterPro" id="IPR006015">
    <property type="entry name" value="Universal_stress_UspA"/>
</dbReference>
<dbReference type="Pfam" id="PF00582">
    <property type="entry name" value="Usp"/>
    <property type="match status" value="1"/>
</dbReference>
<accession>A0ABZ0IH93</accession>
<dbReference type="InterPro" id="IPR006016">
    <property type="entry name" value="UspA"/>
</dbReference>
<dbReference type="EMBL" id="CP136051">
    <property type="protein sequence ID" value="WOK04397.1"/>
    <property type="molecule type" value="Genomic_DNA"/>
</dbReference>
<dbReference type="SUPFAM" id="SSF52402">
    <property type="entry name" value="Adenine nucleotide alpha hydrolases-like"/>
    <property type="match status" value="2"/>
</dbReference>
<evidence type="ECO:0000313" key="4">
    <source>
        <dbReference type="Proteomes" id="UP001302349"/>
    </source>
</evidence>
<feature type="domain" description="UspA" evidence="2">
    <location>
        <begin position="1"/>
        <end position="143"/>
    </location>
</feature>
<dbReference type="CDD" id="cd00293">
    <property type="entry name" value="USP-like"/>
    <property type="match status" value="2"/>
</dbReference>
<dbReference type="Proteomes" id="UP001302349">
    <property type="component" value="Chromosome"/>
</dbReference>
<dbReference type="PANTHER" id="PTHR46268">
    <property type="entry name" value="STRESS RESPONSE PROTEIN NHAX"/>
    <property type="match status" value="1"/>
</dbReference>
<keyword evidence="4" id="KW-1185">Reference proteome</keyword>
<proteinExistence type="inferred from homology"/>
<dbReference type="InterPro" id="IPR014729">
    <property type="entry name" value="Rossmann-like_a/b/a_fold"/>
</dbReference>
<dbReference type="RefSeq" id="WP_317487207.1">
    <property type="nucleotide sequence ID" value="NZ_CP136051.1"/>
</dbReference>
<protein>
    <submittedName>
        <fullName evidence="3">Universal stress protein</fullName>
    </submittedName>
</protein>
<dbReference type="PANTHER" id="PTHR46268:SF6">
    <property type="entry name" value="UNIVERSAL STRESS PROTEIN UP12"/>
    <property type="match status" value="1"/>
</dbReference>
<organism evidence="3 4">
    <name type="scientific">Imperialibacter roseus</name>
    <dbReference type="NCBI Taxonomy" id="1324217"/>
    <lineage>
        <taxon>Bacteria</taxon>
        <taxon>Pseudomonadati</taxon>
        <taxon>Bacteroidota</taxon>
        <taxon>Cytophagia</taxon>
        <taxon>Cytophagales</taxon>
        <taxon>Flammeovirgaceae</taxon>
        <taxon>Imperialibacter</taxon>
    </lineage>
</organism>
<dbReference type="Gene3D" id="3.40.50.620">
    <property type="entry name" value="HUPs"/>
    <property type="match status" value="2"/>
</dbReference>
<gene>
    <name evidence="3" type="ORF">RT717_15055</name>
</gene>